<keyword evidence="5" id="KW-0539">Nucleus</keyword>
<keyword evidence="3" id="KW-0227">DNA damage</keyword>
<name>A0AAF0FA35_9BASI</name>
<dbReference type="GO" id="GO:0006281">
    <property type="term" value="P:DNA repair"/>
    <property type="evidence" value="ECO:0007669"/>
    <property type="project" value="UniProtKB-KW"/>
</dbReference>
<dbReference type="AlphaFoldDB" id="A0AAF0FA35"/>
<evidence type="ECO:0000256" key="1">
    <source>
        <dbReference type="ARBA" id="ARBA00004123"/>
    </source>
</evidence>
<dbReference type="GO" id="GO:0000077">
    <property type="term" value="P:DNA damage checkpoint signaling"/>
    <property type="evidence" value="ECO:0007669"/>
    <property type="project" value="InterPro"/>
</dbReference>
<evidence type="ECO:0000256" key="3">
    <source>
        <dbReference type="ARBA" id="ARBA00022763"/>
    </source>
</evidence>
<dbReference type="InterPro" id="IPR003021">
    <property type="entry name" value="Rad1_Rec1_Rad17"/>
</dbReference>
<evidence type="ECO:0008006" key="9">
    <source>
        <dbReference type="Google" id="ProtNLM"/>
    </source>
</evidence>
<sequence>MLRAVNFTAVCCLLTKFGTVSISASGLEVVSEMNQAIQGKLHDAKLAHAYLYASIFDEYRFVPPKNWSELANRDENDEEDTQPYICFEINVSTMVQCLALFESRMSCGEKRDLDKKVSENFVELIYRGAGEPMCLALHAGRLHMNFQLRTLDTNLIPELYFAADSTVAQVIMKSEWLARTFQELDAAGETRVHVRLHQRANRTAPGHLEFRTENSYGSTELYASGN</sequence>
<dbReference type="Pfam" id="PF02144">
    <property type="entry name" value="Rad1"/>
    <property type="match status" value="1"/>
</dbReference>
<evidence type="ECO:0000256" key="5">
    <source>
        <dbReference type="ARBA" id="ARBA00023242"/>
    </source>
</evidence>
<evidence type="ECO:0000313" key="8">
    <source>
        <dbReference type="Proteomes" id="UP001214628"/>
    </source>
</evidence>
<dbReference type="EMBL" id="CP118375">
    <property type="protein sequence ID" value="WFD42491.1"/>
    <property type="molecule type" value="Genomic_DNA"/>
</dbReference>
<protein>
    <recommendedName>
        <fullName evidence="9">Checkpoint protein</fullName>
    </recommendedName>
</protein>
<dbReference type="PANTHER" id="PTHR10870">
    <property type="entry name" value="CELL CYCLE CHECKPOINT PROTEIN RAD1"/>
    <property type="match status" value="1"/>
</dbReference>
<dbReference type="Proteomes" id="UP001214628">
    <property type="component" value="Chromosome 1"/>
</dbReference>
<reference evidence="7" key="1">
    <citation type="submission" date="2023-02" db="EMBL/GenBank/DDBJ databases">
        <title>Mating type loci evolution in Malassezia.</title>
        <authorList>
            <person name="Coelho M.A."/>
        </authorList>
    </citation>
    <scope>NUCLEOTIDE SEQUENCE</scope>
    <source>
        <strain evidence="7">CBS 14136</strain>
    </source>
</reference>
<keyword evidence="4" id="KW-0234">DNA repair</keyword>
<evidence type="ECO:0000256" key="2">
    <source>
        <dbReference type="ARBA" id="ARBA00010991"/>
    </source>
</evidence>
<feature type="chain" id="PRO_5042251411" description="Checkpoint protein" evidence="6">
    <location>
        <begin position="27"/>
        <end position="226"/>
    </location>
</feature>
<dbReference type="GO" id="GO:0030896">
    <property type="term" value="C:checkpoint clamp complex"/>
    <property type="evidence" value="ECO:0007669"/>
    <property type="project" value="TreeGrafter"/>
</dbReference>
<dbReference type="Gene3D" id="3.70.10.10">
    <property type="match status" value="1"/>
</dbReference>
<evidence type="ECO:0000256" key="4">
    <source>
        <dbReference type="ARBA" id="ARBA00023204"/>
    </source>
</evidence>
<organism evidence="7 8">
    <name type="scientific">Malassezia psittaci</name>
    <dbReference type="NCBI Taxonomy" id="1821823"/>
    <lineage>
        <taxon>Eukaryota</taxon>
        <taxon>Fungi</taxon>
        <taxon>Dikarya</taxon>
        <taxon>Basidiomycota</taxon>
        <taxon>Ustilaginomycotina</taxon>
        <taxon>Malasseziomycetes</taxon>
        <taxon>Malasseziales</taxon>
        <taxon>Malasseziaceae</taxon>
        <taxon>Malassezia</taxon>
    </lineage>
</organism>
<keyword evidence="8" id="KW-1185">Reference proteome</keyword>
<evidence type="ECO:0000313" key="7">
    <source>
        <dbReference type="EMBL" id="WFD42491.1"/>
    </source>
</evidence>
<accession>A0AAF0FA35</accession>
<dbReference type="PANTHER" id="PTHR10870:SF0">
    <property type="entry name" value="CELL CYCLE CHECKPOINT PROTEIN RAD1"/>
    <property type="match status" value="1"/>
</dbReference>
<comment type="similarity">
    <text evidence="2">Belongs to the rad1 family.</text>
</comment>
<proteinExistence type="inferred from homology"/>
<gene>
    <name evidence="7" type="ORF">MPSI1_001136</name>
</gene>
<keyword evidence="6" id="KW-0732">Signal</keyword>
<evidence type="ECO:0000256" key="6">
    <source>
        <dbReference type="SAM" id="SignalP"/>
    </source>
</evidence>
<feature type="signal peptide" evidence="6">
    <location>
        <begin position="1"/>
        <end position="26"/>
    </location>
</feature>
<comment type="subcellular location">
    <subcellularLocation>
        <location evidence="1">Nucleus</location>
    </subcellularLocation>
</comment>